<accession>A0ABW6SCD7</accession>
<evidence type="ECO:0000313" key="1">
    <source>
        <dbReference type="EMBL" id="MFF3573973.1"/>
    </source>
</evidence>
<reference evidence="1 2" key="1">
    <citation type="submission" date="2024-10" db="EMBL/GenBank/DDBJ databases">
        <title>The Natural Products Discovery Center: Release of the First 8490 Sequenced Strains for Exploring Actinobacteria Biosynthetic Diversity.</title>
        <authorList>
            <person name="Kalkreuter E."/>
            <person name="Kautsar S.A."/>
            <person name="Yang D."/>
            <person name="Bader C.D."/>
            <person name="Teijaro C.N."/>
            <person name="Fluegel L."/>
            <person name="Davis C.M."/>
            <person name="Simpson J.R."/>
            <person name="Lauterbach L."/>
            <person name="Steele A.D."/>
            <person name="Gui C."/>
            <person name="Meng S."/>
            <person name="Li G."/>
            <person name="Viehrig K."/>
            <person name="Ye F."/>
            <person name="Su P."/>
            <person name="Kiefer A.F."/>
            <person name="Nichols A."/>
            <person name="Cepeda A.J."/>
            <person name="Yan W."/>
            <person name="Fan B."/>
            <person name="Jiang Y."/>
            <person name="Adhikari A."/>
            <person name="Zheng C.-J."/>
            <person name="Schuster L."/>
            <person name="Cowan T.M."/>
            <person name="Smanski M.J."/>
            <person name="Chevrette M.G."/>
            <person name="De Carvalho L.P.S."/>
            <person name="Shen B."/>
        </authorList>
    </citation>
    <scope>NUCLEOTIDE SEQUENCE [LARGE SCALE GENOMIC DNA]</scope>
    <source>
        <strain evidence="1 2">NPDC002593</strain>
    </source>
</reference>
<dbReference type="EMBL" id="JBIAQY010000022">
    <property type="protein sequence ID" value="MFF3573973.1"/>
    <property type="molecule type" value="Genomic_DNA"/>
</dbReference>
<organism evidence="1 2">
    <name type="scientific">Nocardia jiangxiensis</name>
    <dbReference type="NCBI Taxonomy" id="282685"/>
    <lineage>
        <taxon>Bacteria</taxon>
        <taxon>Bacillati</taxon>
        <taxon>Actinomycetota</taxon>
        <taxon>Actinomycetes</taxon>
        <taxon>Mycobacteriales</taxon>
        <taxon>Nocardiaceae</taxon>
        <taxon>Nocardia</taxon>
    </lineage>
</organism>
<dbReference type="Gene3D" id="2.60.40.1650">
    <property type="entry name" value="Porin MspA (Ig-like beta-sandwich domain)"/>
    <property type="match status" value="1"/>
</dbReference>
<dbReference type="InterPro" id="IPR015286">
    <property type="entry name" value="Porin_fam_mycobact-type"/>
</dbReference>
<proteinExistence type="predicted"/>
<dbReference type="Proteomes" id="UP001601992">
    <property type="component" value="Unassembled WGS sequence"/>
</dbReference>
<keyword evidence="2" id="KW-1185">Reference proteome</keyword>
<dbReference type="Pfam" id="PF09203">
    <property type="entry name" value="MspA"/>
    <property type="match status" value="1"/>
</dbReference>
<gene>
    <name evidence="1" type="ORF">ACFYXQ_40105</name>
</gene>
<dbReference type="RefSeq" id="WP_040829528.1">
    <property type="nucleotide sequence ID" value="NZ_JBIAQY010000022.1"/>
</dbReference>
<name>A0ABW6SCD7_9NOCA</name>
<comment type="caution">
    <text evidence="1">The sequence shown here is derived from an EMBL/GenBank/DDBJ whole genome shotgun (WGS) entry which is preliminary data.</text>
</comment>
<evidence type="ECO:0000313" key="2">
    <source>
        <dbReference type="Proteomes" id="UP001601992"/>
    </source>
</evidence>
<sequence>MCTGAFCAHPVQLGVRTASVAVAVIAAIGLLSTGAASADTFVPLPNGEQVGDGVKLDRFGESALLFPSMSDNGAGRDAMVSGTVTAQVTATPTVPHTGPFIIPPANTPGSNNSSVHGSSQLNTGYIVGCQVSIGTSAISAGAGVSLSTTQAGANGSISLQLGPGQVTFVELSYKDILHPGTYSIVYKDVEISIQGCGGYAQARAYTNVDITGDFYSRTTLYGQPFGIG</sequence>
<protein>
    <submittedName>
        <fullName evidence="1">MspA family porin</fullName>
    </submittedName>
</protein>